<dbReference type="AlphaFoldDB" id="A0A2S9J2P0"/>
<dbReference type="OrthoDB" id="9803017at2"/>
<reference evidence="3 4" key="1">
    <citation type="submission" date="2018-02" db="EMBL/GenBank/DDBJ databases">
        <title>The draft genome of Sphingobacterium sp. 5JN-11.</title>
        <authorList>
            <person name="Liu L."/>
            <person name="Li L."/>
            <person name="Liang L."/>
            <person name="Zhang X."/>
            <person name="Wang T."/>
        </authorList>
    </citation>
    <scope>NUCLEOTIDE SEQUENCE [LARGE SCALE GENOMIC DNA]</scope>
    <source>
        <strain evidence="3 4">5JN-11</strain>
    </source>
</reference>
<dbReference type="GO" id="GO:0008168">
    <property type="term" value="F:methyltransferase activity"/>
    <property type="evidence" value="ECO:0007669"/>
    <property type="project" value="UniProtKB-KW"/>
</dbReference>
<dbReference type="EMBL" id="PVBQ01000008">
    <property type="protein sequence ID" value="PRD47032.1"/>
    <property type="molecule type" value="Genomic_DNA"/>
</dbReference>
<dbReference type="SUPFAM" id="SSF53335">
    <property type="entry name" value="S-adenosyl-L-methionine-dependent methyltransferases"/>
    <property type="match status" value="1"/>
</dbReference>
<keyword evidence="4" id="KW-1185">Reference proteome</keyword>
<sequence>MRIIAGQYGGLRLSPPSTLPVRPTTDIAKEALFNILDNRIALDECTCLDLFSGTGNISFELVSRGAISVEAVDIHFKCLQFINDTAKKLKIDVIHTRKADVLKFITTCKDQYDFIFADPPYDLASLPQLANLIIENELLKSGGTMVIEHPSTRKMDDAPFYIETRKYGYSAFSFYKLDS</sequence>
<dbReference type="InterPro" id="IPR004398">
    <property type="entry name" value="RNA_MeTrfase_RsmD"/>
</dbReference>
<comment type="caution">
    <text evidence="3">The sequence shown here is derived from an EMBL/GenBank/DDBJ whole genome shotgun (WGS) entry which is preliminary data.</text>
</comment>
<keyword evidence="2 3" id="KW-0808">Transferase</keyword>
<dbReference type="CDD" id="cd02440">
    <property type="entry name" value="AdoMet_MTases"/>
    <property type="match status" value="1"/>
</dbReference>
<evidence type="ECO:0000256" key="2">
    <source>
        <dbReference type="ARBA" id="ARBA00022679"/>
    </source>
</evidence>
<dbReference type="Proteomes" id="UP000239711">
    <property type="component" value="Unassembled WGS sequence"/>
</dbReference>
<dbReference type="InterPro" id="IPR029063">
    <property type="entry name" value="SAM-dependent_MTases_sf"/>
</dbReference>
<dbReference type="GO" id="GO:0003676">
    <property type="term" value="F:nucleic acid binding"/>
    <property type="evidence" value="ECO:0007669"/>
    <property type="project" value="InterPro"/>
</dbReference>
<protein>
    <submittedName>
        <fullName evidence="3">16S rRNA (Guanine(966)-N(2))-methyltransferase RsmD</fullName>
    </submittedName>
</protein>
<dbReference type="Pfam" id="PF03602">
    <property type="entry name" value="Cons_hypoth95"/>
    <property type="match status" value="1"/>
</dbReference>
<dbReference type="NCBIfam" id="TIGR00095">
    <property type="entry name" value="16S rRNA (guanine(966)-N(2))-methyltransferase RsmD"/>
    <property type="match status" value="1"/>
</dbReference>
<dbReference type="PIRSF" id="PIRSF004553">
    <property type="entry name" value="CHP00095"/>
    <property type="match status" value="1"/>
</dbReference>
<dbReference type="PROSITE" id="PS00092">
    <property type="entry name" value="N6_MTASE"/>
    <property type="match status" value="1"/>
</dbReference>
<keyword evidence="1 3" id="KW-0489">Methyltransferase</keyword>
<dbReference type="PANTHER" id="PTHR43542">
    <property type="entry name" value="METHYLTRANSFERASE"/>
    <property type="match status" value="1"/>
</dbReference>
<proteinExistence type="predicted"/>
<dbReference type="PANTHER" id="PTHR43542:SF1">
    <property type="entry name" value="METHYLTRANSFERASE"/>
    <property type="match status" value="1"/>
</dbReference>
<dbReference type="InterPro" id="IPR002052">
    <property type="entry name" value="DNA_methylase_N6_adenine_CS"/>
</dbReference>
<organism evidence="3 4">
    <name type="scientific">Sphingobacterium haloxyli</name>
    <dbReference type="NCBI Taxonomy" id="2100533"/>
    <lineage>
        <taxon>Bacteria</taxon>
        <taxon>Pseudomonadati</taxon>
        <taxon>Bacteroidota</taxon>
        <taxon>Sphingobacteriia</taxon>
        <taxon>Sphingobacteriales</taxon>
        <taxon>Sphingobacteriaceae</taxon>
        <taxon>Sphingobacterium</taxon>
    </lineage>
</organism>
<dbReference type="Gene3D" id="3.40.50.150">
    <property type="entry name" value="Vaccinia Virus protein VP39"/>
    <property type="match status" value="1"/>
</dbReference>
<evidence type="ECO:0000313" key="4">
    <source>
        <dbReference type="Proteomes" id="UP000239711"/>
    </source>
</evidence>
<name>A0A2S9J2P0_9SPHI</name>
<gene>
    <name evidence="3" type="primary">rsmD</name>
    <name evidence="3" type="ORF">C5745_11440</name>
</gene>
<evidence type="ECO:0000256" key="1">
    <source>
        <dbReference type="ARBA" id="ARBA00022603"/>
    </source>
</evidence>
<dbReference type="GO" id="GO:0031167">
    <property type="term" value="P:rRNA methylation"/>
    <property type="evidence" value="ECO:0007669"/>
    <property type="project" value="InterPro"/>
</dbReference>
<accession>A0A2S9J2P0</accession>
<dbReference type="RefSeq" id="WP_105717150.1">
    <property type="nucleotide sequence ID" value="NZ_PVBQ01000008.1"/>
</dbReference>
<evidence type="ECO:0000313" key="3">
    <source>
        <dbReference type="EMBL" id="PRD47032.1"/>
    </source>
</evidence>